<dbReference type="RefSeq" id="WP_116303083.1">
    <property type="nucleotide sequence ID" value="NZ_NFZV01000017.1"/>
</dbReference>
<evidence type="ECO:0000259" key="2">
    <source>
        <dbReference type="Pfam" id="PF12740"/>
    </source>
</evidence>
<dbReference type="InterPro" id="IPR041127">
    <property type="entry name" value="PET_hydrolase/cutinase-like"/>
</dbReference>
<dbReference type="Gene3D" id="3.40.50.1820">
    <property type="entry name" value="alpha/beta hydrolase"/>
    <property type="match status" value="1"/>
</dbReference>
<dbReference type="EMBL" id="NFZW01000012">
    <property type="protein sequence ID" value="RFA35362.1"/>
    <property type="molecule type" value="Genomic_DNA"/>
</dbReference>
<dbReference type="InterPro" id="IPR029058">
    <property type="entry name" value="AB_hydrolase_fold"/>
</dbReference>
<keyword evidence="1" id="KW-0732">Signal</keyword>
<accession>A0A3E0WQW9</accession>
<dbReference type="Proteomes" id="UP000256763">
    <property type="component" value="Unassembled WGS sequence"/>
</dbReference>
<reference evidence="4" key="1">
    <citation type="submission" date="2017-05" db="EMBL/GenBank/DDBJ databases">
        <authorList>
            <person name="Sharma S."/>
            <person name="Sidhu C."/>
            <person name="Pinnaka A.K."/>
        </authorList>
    </citation>
    <scope>NUCLEOTIDE SEQUENCE [LARGE SCALE GENOMIC DNA]</scope>
    <source>
        <strain evidence="4">AK93</strain>
    </source>
</reference>
<dbReference type="PANTHER" id="PTHR33428:SF14">
    <property type="entry name" value="CARBOXYLESTERASE TYPE B DOMAIN-CONTAINING PROTEIN"/>
    <property type="match status" value="1"/>
</dbReference>
<evidence type="ECO:0000313" key="4">
    <source>
        <dbReference type="Proteomes" id="UP000256763"/>
    </source>
</evidence>
<dbReference type="AlphaFoldDB" id="A0A3E0WQW9"/>
<dbReference type="PANTHER" id="PTHR33428">
    <property type="entry name" value="CHLOROPHYLLASE-2, CHLOROPLASTIC"/>
    <property type="match status" value="1"/>
</dbReference>
<evidence type="ECO:0000313" key="3">
    <source>
        <dbReference type="EMBL" id="RFA35362.1"/>
    </source>
</evidence>
<protein>
    <recommendedName>
        <fullName evidence="2">PET hydrolase/cutinase-like domain-containing protein</fullName>
    </recommendedName>
</protein>
<feature type="domain" description="PET hydrolase/cutinase-like" evidence="2">
    <location>
        <begin position="53"/>
        <end position="257"/>
    </location>
</feature>
<keyword evidence="4" id="KW-1185">Reference proteome</keyword>
<organism evidence="3 4">
    <name type="scientific">Alkalilimnicola ehrlichii</name>
    <dbReference type="NCBI Taxonomy" id="351052"/>
    <lineage>
        <taxon>Bacteria</taxon>
        <taxon>Pseudomonadati</taxon>
        <taxon>Pseudomonadota</taxon>
        <taxon>Gammaproteobacteria</taxon>
        <taxon>Chromatiales</taxon>
        <taxon>Ectothiorhodospiraceae</taxon>
        <taxon>Alkalilimnicola</taxon>
    </lineage>
</organism>
<evidence type="ECO:0000256" key="1">
    <source>
        <dbReference type="SAM" id="SignalP"/>
    </source>
</evidence>
<dbReference type="SUPFAM" id="SSF53474">
    <property type="entry name" value="alpha/beta-Hydrolases"/>
    <property type="match status" value="1"/>
</dbReference>
<name>A0A3E0WQW9_9GAMM</name>
<dbReference type="OrthoDB" id="9812672at2"/>
<sequence>MLVTTAMQKALVIGAFIGLLPLSAGAFNPGTPDPEPPPPVGDGILPPVERVDADGPFQTTIERNTGPSRSGWVVRPTNLGEHDIQHPVFIWGPGAGTRPSSYEDHLRRIASHGFVVYSEVSTNTGREMTAAIDWLIAEDARSSSPYFQKLDTTRIAAGGHSRGSIASFAIGSDPRLSTTIHVAGGSFDGRGSANLHKPAAYICGANDRMATSNCRRDYTNTQVPVWFTVMRGSDHMGAARDGLPIIVAWLRWHLAGETERSSMFLDRNCDFCGFGYDTQHKNW</sequence>
<feature type="signal peptide" evidence="1">
    <location>
        <begin position="1"/>
        <end position="26"/>
    </location>
</feature>
<dbReference type="Pfam" id="PF12740">
    <property type="entry name" value="PETase"/>
    <property type="match status" value="1"/>
</dbReference>
<gene>
    <name evidence="3" type="ORF">CAL65_12835</name>
</gene>
<feature type="chain" id="PRO_5017650187" description="PET hydrolase/cutinase-like domain-containing protein" evidence="1">
    <location>
        <begin position="27"/>
        <end position="283"/>
    </location>
</feature>
<comment type="caution">
    <text evidence="3">The sequence shown here is derived from an EMBL/GenBank/DDBJ whole genome shotgun (WGS) entry which is preliminary data.</text>
</comment>
<proteinExistence type="predicted"/>